<dbReference type="Proteomes" id="UP000276254">
    <property type="component" value="Chromosome"/>
</dbReference>
<name>A0A494TIT9_SPHPE</name>
<dbReference type="KEGG" id="spha:D3Y57_14345"/>
<accession>A0A494TIT9</accession>
<dbReference type="SUPFAM" id="SSF47598">
    <property type="entry name" value="Ribbon-helix-helix"/>
    <property type="match status" value="1"/>
</dbReference>
<proteinExistence type="predicted"/>
<dbReference type="InterPro" id="IPR013321">
    <property type="entry name" value="Arc_rbn_hlx_hlx"/>
</dbReference>
<dbReference type="Gene3D" id="1.10.1220.10">
    <property type="entry name" value="Met repressor-like"/>
    <property type="match status" value="1"/>
</dbReference>
<dbReference type="InterPro" id="IPR002145">
    <property type="entry name" value="CopG"/>
</dbReference>
<dbReference type="Pfam" id="PF01402">
    <property type="entry name" value="RHH_1"/>
    <property type="match status" value="1"/>
</dbReference>
<protein>
    <submittedName>
        <fullName evidence="2">Ribbon-helix-helix protein, CopG family</fullName>
    </submittedName>
</protein>
<keyword evidence="3" id="KW-1185">Reference proteome</keyword>
<dbReference type="InterPro" id="IPR010985">
    <property type="entry name" value="Ribbon_hlx_hlx"/>
</dbReference>
<sequence length="49" mass="5566">MRRIIHTTPVNFRADPNLIAAAEAKARREGMSMSELMRAALRREVREAA</sequence>
<dbReference type="EMBL" id="CP032829">
    <property type="protein sequence ID" value="AYJ86903.1"/>
    <property type="molecule type" value="Genomic_DNA"/>
</dbReference>
<evidence type="ECO:0000313" key="3">
    <source>
        <dbReference type="Proteomes" id="UP000276254"/>
    </source>
</evidence>
<gene>
    <name evidence="2" type="ORF">D3Y57_14345</name>
</gene>
<feature type="domain" description="Ribbon-helix-helix protein CopG" evidence="1">
    <location>
        <begin position="10"/>
        <end position="46"/>
    </location>
</feature>
<dbReference type="GO" id="GO:0006355">
    <property type="term" value="P:regulation of DNA-templated transcription"/>
    <property type="evidence" value="ECO:0007669"/>
    <property type="project" value="InterPro"/>
</dbReference>
<organism evidence="2 3">
    <name type="scientific">Sphingomonas paeninsulae</name>
    <dbReference type="NCBI Taxonomy" id="2319844"/>
    <lineage>
        <taxon>Bacteria</taxon>
        <taxon>Pseudomonadati</taxon>
        <taxon>Pseudomonadota</taxon>
        <taxon>Alphaproteobacteria</taxon>
        <taxon>Sphingomonadales</taxon>
        <taxon>Sphingomonadaceae</taxon>
        <taxon>Sphingomonas</taxon>
    </lineage>
</organism>
<dbReference type="AlphaFoldDB" id="A0A494TIT9"/>
<evidence type="ECO:0000313" key="2">
    <source>
        <dbReference type="EMBL" id="AYJ86903.1"/>
    </source>
</evidence>
<dbReference type="RefSeq" id="WP_121153656.1">
    <property type="nucleotide sequence ID" value="NZ_CP032829.1"/>
</dbReference>
<reference evidence="2 3" key="1">
    <citation type="submission" date="2018-09" db="EMBL/GenBank/DDBJ databases">
        <title>Sphingomonas peninsula sp. nov., isolated from fildes peninsula, Antarctic soil.</title>
        <authorList>
            <person name="Yingchao G."/>
        </authorList>
    </citation>
    <scope>NUCLEOTIDE SEQUENCE [LARGE SCALE GENOMIC DNA]</scope>
    <source>
        <strain evidence="2 3">YZ-8</strain>
    </source>
</reference>
<evidence type="ECO:0000259" key="1">
    <source>
        <dbReference type="Pfam" id="PF01402"/>
    </source>
</evidence>